<accession>A0A026WQ81</accession>
<dbReference type="AlphaFoldDB" id="A0A026WQ81"/>
<evidence type="ECO:0000313" key="1">
    <source>
        <dbReference type="EMBL" id="EZA57856.1"/>
    </source>
</evidence>
<keyword evidence="2" id="KW-1185">Reference proteome</keyword>
<sequence length="121" mass="13778">MERETGETGDRTEEFGASRVPVCIHGRHKHSSQAPTGPDRCHVCNFRERRLSRVPRCSVHARDNDPLPLHSLSLFLSLYHVMSHFEKHLVARMLELQLHEIGETVSETRRTPSPTNVSICA</sequence>
<name>A0A026WQ81_OOCBI</name>
<organism evidence="1 2">
    <name type="scientific">Ooceraea biroi</name>
    <name type="common">Clonal raider ant</name>
    <name type="synonym">Cerapachys biroi</name>
    <dbReference type="NCBI Taxonomy" id="2015173"/>
    <lineage>
        <taxon>Eukaryota</taxon>
        <taxon>Metazoa</taxon>
        <taxon>Ecdysozoa</taxon>
        <taxon>Arthropoda</taxon>
        <taxon>Hexapoda</taxon>
        <taxon>Insecta</taxon>
        <taxon>Pterygota</taxon>
        <taxon>Neoptera</taxon>
        <taxon>Endopterygota</taxon>
        <taxon>Hymenoptera</taxon>
        <taxon>Apocrita</taxon>
        <taxon>Aculeata</taxon>
        <taxon>Formicoidea</taxon>
        <taxon>Formicidae</taxon>
        <taxon>Dorylinae</taxon>
        <taxon>Ooceraea</taxon>
    </lineage>
</organism>
<protein>
    <submittedName>
        <fullName evidence="1">Uncharacterized protein</fullName>
    </submittedName>
</protein>
<dbReference type="EMBL" id="KK107139">
    <property type="protein sequence ID" value="EZA57856.1"/>
    <property type="molecule type" value="Genomic_DNA"/>
</dbReference>
<dbReference type="Proteomes" id="UP000053097">
    <property type="component" value="Unassembled WGS sequence"/>
</dbReference>
<gene>
    <name evidence="1" type="ORF">X777_00958</name>
</gene>
<evidence type="ECO:0000313" key="2">
    <source>
        <dbReference type="Proteomes" id="UP000053097"/>
    </source>
</evidence>
<proteinExistence type="predicted"/>
<reference evidence="1 2" key="1">
    <citation type="journal article" date="2014" name="Curr. Biol.">
        <title>The genome of the clonal raider ant Cerapachys biroi.</title>
        <authorList>
            <person name="Oxley P.R."/>
            <person name="Ji L."/>
            <person name="Fetter-Pruneda I."/>
            <person name="McKenzie S.K."/>
            <person name="Li C."/>
            <person name="Hu H."/>
            <person name="Zhang G."/>
            <person name="Kronauer D.J."/>
        </authorList>
    </citation>
    <scope>NUCLEOTIDE SEQUENCE [LARGE SCALE GENOMIC DNA]</scope>
</reference>